<dbReference type="Gene3D" id="1.25.40.10">
    <property type="entry name" value="Tetratricopeptide repeat domain"/>
    <property type="match status" value="1"/>
</dbReference>
<gene>
    <name evidence="1" type="ORF">KCG35_07785</name>
</gene>
<name>A0ABS5ZB23_9GAMM</name>
<dbReference type="Proteomes" id="UP000690515">
    <property type="component" value="Unassembled WGS sequence"/>
</dbReference>
<evidence type="ECO:0000313" key="2">
    <source>
        <dbReference type="Proteomes" id="UP000690515"/>
    </source>
</evidence>
<dbReference type="Pfam" id="PF08238">
    <property type="entry name" value="Sel1"/>
    <property type="match status" value="3"/>
</dbReference>
<dbReference type="SMART" id="SM00671">
    <property type="entry name" value="SEL1"/>
    <property type="match status" value="3"/>
</dbReference>
<dbReference type="PANTHER" id="PTHR11102:SF160">
    <property type="entry name" value="ERAD-ASSOCIATED E3 UBIQUITIN-PROTEIN LIGASE COMPONENT HRD3"/>
    <property type="match status" value="1"/>
</dbReference>
<keyword evidence="2" id="KW-1185">Reference proteome</keyword>
<proteinExistence type="predicted"/>
<reference evidence="1 2" key="1">
    <citation type="submission" date="2021-04" db="EMBL/GenBank/DDBJ databases">
        <authorList>
            <person name="Pira H."/>
            <person name="Risdian C."/>
            <person name="Wink J."/>
        </authorList>
    </citation>
    <scope>NUCLEOTIDE SEQUENCE [LARGE SCALE GENOMIC DNA]</scope>
    <source>
        <strain evidence="1 2">WH53</strain>
    </source>
</reference>
<protein>
    <submittedName>
        <fullName evidence="1">Sel1 repeat family protein</fullName>
    </submittedName>
</protein>
<dbReference type="RefSeq" id="WP_215819122.1">
    <property type="nucleotide sequence ID" value="NZ_JAGSOY010000013.1"/>
</dbReference>
<evidence type="ECO:0000313" key="1">
    <source>
        <dbReference type="EMBL" id="MBU2710958.1"/>
    </source>
</evidence>
<sequence>MLRQSAEVFMQFSNLARLLSLPLIWLSLQVPSSLANDLTDIESLAKQGNQAAQVAAGQAFFTGSMGETDYTKAVRYLKPAAEANHPVAKRLLGLAYLEGKGVTKDEKFGINLLNEAAKLKDAEAQYYLGHAFHKGIGVDTNLITAYIWLSLSSEAHNPHQANAQEEVSRIKHILAPGQIEQANAILASLKHLYLQQKAEKSQAAQQ</sequence>
<dbReference type="InterPro" id="IPR050767">
    <property type="entry name" value="Sel1_AlgK"/>
</dbReference>
<accession>A0ABS5ZB23</accession>
<dbReference type="EMBL" id="JAGSOY010000013">
    <property type="protein sequence ID" value="MBU2710958.1"/>
    <property type="molecule type" value="Genomic_DNA"/>
</dbReference>
<dbReference type="SUPFAM" id="SSF81901">
    <property type="entry name" value="HCP-like"/>
    <property type="match status" value="1"/>
</dbReference>
<dbReference type="PANTHER" id="PTHR11102">
    <property type="entry name" value="SEL-1-LIKE PROTEIN"/>
    <property type="match status" value="1"/>
</dbReference>
<comment type="caution">
    <text evidence="1">The sequence shown here is derived from an EMBL/GenBank/DDBJ whole genome shotgun (WGS) entry which is preliminary data.</text>
</comment>
<dbReference type="InterPro" id="IPR006597">
    <property type="entry name" value="Sel1-like"/>
</dbReference>
<organism evidence="1 2">
    <name type="scientific">Zooshikella harenae</name>
    <dbReference type="NCBI Taxonomy" id="2827238"/>
    <lineage>
        <taxon>Bacteria</taxon>
        <taxon>Pseudomonadati</taxon>
        <taxon>Pseudomonadota</taxon>
        <taxon>Gammaproteobacteria</taxon>
        <taxon>Oceanospirillales</taxon>
        <taxon>Zooshikellaceae</taxon>
        <taxon>Zooshikella</taxon>
    </lineage>
</organism>
<dbReference type="InterPro" id="IPR011990">
    <property type="entry name" value="TPR-like_helical_dom_sf"/>
</dbReference>